<evidence type="ECO:0000313" key="1">
    <source>
        <dbReference type="EMBL" id="CEP23781.1"/>
    </source>
</evidence>
<accession>A0A0H5C6Q7</accession>
<dbReference type="EMBL" id="CDQK01000005">
    <property type="protein sequence ID" value="CEP23781.1"/>
    <property type="molecule type" value="Genomic_DNA"/>
</dbReference>
<reference evidence="2" key="1">
    <citation type="journal article" date="2015" name="J. Biotechnol.">
        <title>The structure of the Cyberlindnera jadinii genome and its relation to Candida utilis analyzed by the occurrence of single nucleotide polymorphisms.</title>
        <authorList>
            <person name="Rupp O."/>
            <person name="Brinkrolf K."/>
            <person name="Buerth C."/>
            <person name="Kunigo M."/>
            <person name="Schneider J."/>
            <person name="Jaenicke S."/>
            <person name="Goesmann A."/>
            <person name="Puehler A."/>
            <person name="Jaeger K.-E."/>
            <person name="Ernst J.F."/>
        </authorList>
    </citation>
    <scope>NUCLEOTIDE SEQUENCE [LARGE SCALE GENOMIC DNA]</scope>
    <source>
        <strain evidence="2">ATCC 18201 / CBS 1600 / BCRC 20928 / JCM 3617 / NBRC 0987 / NRRL Y-1542</strain>
    </source>
</reference>
<keyword evidence="1" id="KW-0378">Hydrolase</keyword>
<dbReference type="EC" id="3.5.4.5" evidence="1"/>
<sequence>MTNCHYLPPEILTTVLSYTDIDTITRSVAQVPQLKKLITLNINDLEPSKWLNTVSLSEIQKLNLHLEPLFNRYRFFTFHITRVEDDKDYMTLYRVLSRLLKDRARHVEIVYDVEEINVTHLKMLKYLFHDKPRPEQYRVRFPRLRELKTNGNHLLMNDVVEYTQLRTMNLYYCSSKFYSEVLGYLNLDRHPTTLPQLTQLKLQDYMNEEEDVYSMHSNNYVRKNGYDDDYDDDYDDYDHNSDLDENEFYFDGLEIVQNLKLTRLESLVMKNCNVSTFKSIVAPRLRLLRIMEVSNKHIEAFDLNLVDIQGEEESIKRSFLNSSVSTSCSIVGNELPQLQSLVLIGHIKLRALANNTLGNLHSGQVLLRVCNCEVTDISKFQDQYKHSNTLLL</sequence>
<proteinExistence type="predicted"/>
<dbReference type="GO" id="GO:0004126">
    <property type="term" value="F:cytidine deaminase activity"/>
    <property type="evidence" value="ECO:0007669"/>
    <property type="project" value="UniProtKB-EC"/>
</dbReference>
<organism evidence="1 2">
    <name type="scientific">Cyberlindnera jadinii (strain ATCC 18201 / CBS 1600 / BCRC 20928 / JCM 3617 / NBRC 0987 / NRRL Y-1542)</name>
    <name type="common">Torula yeast</name>
    <name type="synonym">Candida utilis</name>
    <dbReference type="NCBI Taxonomy" id="983966"/>
    <lineage>
        <taxon>Eukaryota</taxon>
        <taxon>Fungi</taxon>
        <taxon>Dikarya</taxon>
        <taxon>Ascomycota</taxon>
        <taxon>Saccharomycotina</taxon>
        <taxon>Saccharomycetes</taxon>
        <taxon>Phaffomycetales</taxon>
        <taxon>Phaffomycetaceae</taxon>
        <taxon>Cyberlindnera</taxon>
    </lineage>
</organism>
<dbReference type="AlphaFoldDB" id="A0A0H5C6Q7"/>
<gene>
    <name evidence="1" type="ORF">BN1211_4439</name>
</gene>
<dbReference type="Proteomes" id="UP000038830">
    <property type="component" value="Unassembled WGS sequence"/>
</dbReference>
<dbReference type="SUPFAM" id="SSF52058">
    <property type="entry name" value="L domain-like"/>
    <property type="match status" value="1"/>
</dbReference>
<protein>
    <submittedName>
        <fullName evidence="1">Uncharacterized protein</fullName>
        <ecNumber evidence="1">3.5.4.5</ecNumber>
    </submittedName>
</protein>
<name>A0A0H5C6Q7_CYBJN</name>
<evidence type="ECO:0000313" key="2">
    <source>
        <dbReference type="Proteomes" id="UP000038830"/>
    </source>
</evidence>